<dbReference type="SMART" id="SM00254">
    <property type="entry name" value="ShKT"/>
    <property type="match status" value="1"/>
</dbReference>
<feature type="domain" description="ShKT" evidence="2">
    <location>
        <begin position="58"/>
        <end position="92"/>
    </location>
</feature>
<dbReference type="InterPro" id="IPR003582">
    <property type="entry name" value="ShKT_dom"/>
</dbReference>
<evidence type="ECO:0000313" key="4">
    <source>
        <dbReference type="Proteomes" id="UP000050761"/>
    </source>
</evidence>
<proteinExistence type="predicted"/>
<organism evidence="4 5">
    <name type="scientific">Heligmosomoides polygyrus</name>
    <name type="common">Parasitic roundworm</name>
    <dbReference type="NCBI Taxonomy" id="6339"/>
    <lineage>
        <taxon>Eukaryota</taxon>
        <taxon>Metazoa</taxon>
        <taxon>Ecdysozoa</taxon>
        <taxon>Nematoda</taxon>
        <taxon>Chromadorea</taxon>
        <taxon>Rhabditida</taxon>
        <taxon>Rhabditina</taxon>
        <taxon>Rhabditomorpha</taxon>
        <taxon>Strongyloidea</taxon>
        <taxon>Heligmosomidae</taxon>
        <taxon>Heligmosomoides</taxon>
    </lineage>
</organism>
<dbReference type="Proteomes" id="UP000050761">
    <property type="component" value="Unassembled WGS sequence"/>
</dbReference>
<reference evidence="3 4" key="1">
    <citation type="submission" date="2018-11" db="EMBL/GenBank/DDBJ databases">
        <authorList>
            <consortium name="Pathogen Informatics"/>
        </authorList>
    </citation>
    <scope>NUCLEOTIDE SEQUENCE [LARGE SCALE GENOMIC DNA]</scope>
</reference>
<accession>A0A183F9M5</accession>
<dbReference type="Gene3D" id="1.10.10.1940">
    <property type="match status" value="1"/>
</dbReference>
<evidence type="ECO:0000259" key="2">
    <source>
        <dbReference type="PROSITE" id="PS51670"/>
    </source>
</evidence>
<dbReference type="OrthoDB" id="5874181at2759"/>
<evidence type="ECO:0000313" key="5">
    <source>
        <dbReference type="WBParaSite" id="HPBE_0000286701-mRNA-1"/>
    </source>
</evidence>
<feature type="disulfide bond" evidence="1">
    <location>
        <begin position="58"/>
        <end position="92"/>
    </location>
</feature>
<sequence>MNLWCKASCGICRPTTYNLNVGVDRFASAHKTYRNHKIRLLGGPGMQPTTAPPVSSTCLNQHYCCIAWASRGYCSSNAAYMRQYCQPSCNFCRGPSSSSEFGAQRGQMQPVTCVRAALLAVPPLEVSLTINCLATDLPR</sequence>
<keyword evidence="1" id="KW-1015">Disulfide bond</keyword>
<keyword evidence="4" id="KW-1185">Reference proteome</keyword>
<dbReference type="EMBL" id="UZAH01005278">
    <property type="protein sequence ID" value="VDO28924.1"/>
    <property type="molecule type" value="Genomic_DNA"/>
</dbReference>
<accession>A0A3P7V1C5</accession>
<dbReference type="AlphaFoldDB" id="A0A183F9M5"/>
<dbReference type="Pfam" id="PF01549">
    <property type="entry name" value="ShK"/>
    <property type="match status" value="1"/>
</dbReference>
<comment type="caution">
    <text evidence="1">Lacks conserved residue(s) required for the propagation of feature annotation.</text>
</comment>
<evidence type="ECO:0000313" key="3">
    <source>
        <dbReference type="EMBL" id="VDO28924.1"/>
    </source>
</evidence>
<name>A0A183F9M5_HELPZ</name>
<evidence type="ECO:0000256" key="1">
    <source>
        <dbReference type="PROSITE-ProRule" id="PRU01005"/>
    </source>
</evidence>
<reference evidence="5" key="2">
    <citation type="submission" date="2019-09" db="UniProtKB">
        <authorList>
            <consortium name="WormBaseParasite"/>
        </authorList>
    </citation>
    <scope>IDENTIFICATION</scope>
</reference>
<protein>
    <submittedName>
        <fullName evidence="5">ShKT domain-containing protein</fullName>
    </submittedName>
</protein>
<dbReference type="PROSITE" id="PS51670">
    <property type="entry name" value="SHKT"/>
    <property type="match status" value="1"/>
</dbReference>
<gene>
    <name evidence="3" type="ORF">HPBE_LOCUS2867</name>
</gene>
<dbReference type="WBParaSite" id="HPBE_0000286701-mRNA-1">
    <property type="protein sequence ID" value="HPBE_0000286701-mRNA-1"/>
    <property type="gene ID" value="HPBE_0000286701"/>
</dbReference>